<organism evidence="2 3">
    <name type="scientific">Thalassiosira oceanica</name>
    <name type="common">Marine diatom</name>
    <dbReference type="NCBI Taxonomy" id="159749"/>
    <lineage>
        <taxon>Eukaryota</taxon>
        <taxon>Sar</taxon>
        <taxon>Stramenopiles</taxon>
        <taxon>Ochrophyta</taxon>
        <taxon>Bacillariophyta</taxon>
        <taxon>Coscinodiscophyceae</taxon>
        <taxon>Thalassiosirophycidae</taxon>
        <taxon>Thalassiosirales</taxon>
        <taxon>Thalassiosiraceae</taxon>
        <taxon>Thalassiosira</taxon>
    </lineage>
</organism>
<reference evidence="2 3" key="1">
    <citation type="journal article" date="2012" name="Genome Biol.">
        <title>Genome and low-iron response of an oceanic diatom adapted to chronic iron limitation.</title>
        <authorList>
            <person name="Lommer M."/>
            <person name="Specht M."/>
            <person name="Roy A.S."/>
            <person name="Kraemer L."/>
            <person name="Andreson R."/>
            <person name="Gutowska M.A."/>
            <person name="Wolf J."/>
            <person name="Bergner S.V."/>
            <person name="Schilhabel M.B."/>
            <person name="Klostermeier U.C."/>
            <person name="Beiko R.G."/>
            <person name="Rosenstiel P."/>
            <person name="Hippler M."/>
            <person name="Laroche J."/>
        </authorList>
    </citation>
    <scope>NUCLEOTIDE SEQUENCE [LARGE SCALE GENOMIC DNA]</scope>
    <source>
        <strain evidence="2 3">CCMP1005</strain>
    </source>
</reference>
<feature type="non-terminal residue" evidence="2">
    <location>
        <position position="96"/>
    </location>
</feature>
<sequence length="96" mass="10890">MDTMKLPAGFPRRQAHNQNLPESDEPLLPVHPSLLGPSAGYCMTKGIVYHHGLLRNYFAQNSNESDYIHMAVLLLRRLVARGWDRTYIKSLSNPDS</sequence>
<dbReference type="Proteomes" id="UP000266841">
    <property type="component" value="Unassembled WGS sequence"/>
</dbReference>
<comment type="caution">
    <text evidence="2">The sequence shown here is derived from an EMBL/GenBank/DDBJ whole genome shotgun (WGS) entry which is preliminary data.</text>
</comment>
<feature type="region of interest" description="Disordered" evidence="1">
    <location>
        <begin position="1"/>
        <end position="25"/>
    </location>
</feature>
<keyword evidence="3" id="KW-1185">Reference proteome</keyword>
<evidence type="ECO:0000256" key="1">
    <source>
        <dbReference type="SAM" id="MobiDB-lite"/>
    </source>
</evidence>
<gene>
    <name evidence="2" type="ORF">THAOC_32297</name>
</gene>
<dbReference type="EMBL" id="AGNL01045343">
    <property type="protein sequence ID" value="EJK48872.1"/>
    <property type="molecule type" value="Genomic_DNA"/>
</dbReference>
<proteinExistence type="predicted"/>
<evidence type="ECO:0000313" key="2">
    <source>
        <dbReference type="EMBL" id="EJK48872.1"/>
    </source>
</evidence>
<accession>K0RQ96</accession>
<evidence type="ECO:0000313" key="3">
    <source>
        <dbReference type="Proteomes" id="UP000266841"/>
    </source>
</evidence>
<dbReference type="AlphaFoldDB" id="K0RQ96"/>
<protein>
    <submittedName>
        <fullName evidence="2">Uncharacterized protein</fullName>
    </submittedName>
</protein>
<name>K0RQ96_THAOC</name>